<feature type="transmembrane region" description="Helical" evidence="1">
    <location>
        <begin position="87"/>
        <end position="109"/>
    </location>
</feature>
<comment type="caution">
    <text evidence="3">The sequence shown here is derived from an EMBL/GenBank/DDBJ whole genome shotgun (WGS) entry which is preliminary data.</text>
</comment>
<dbReference type="OrthoDB" id="710482at2759"/>
<dbReference type="Proteomes" id="UP000604825">
    <property type="component" value="Unassembled WGS sequence"/>
</dbReference>
<feature type="transmembrane region" description="Helical" evidence="1">
    <location>
        <begin position="121"/>
        <end position="140"/>
    </location>
</feature>
<dbReference type="AlphaFoldDB" id="A0A811NFM3"/>
<dbReference type="EMBL" id="CAJGYO010000003">
    <property type="protein sequence ID" value="CAD6221037.1"/>
    <property type="molecule type" value="Genomic_DNA"/>
</dbReference>
<accession>A0A811NFM3</accession>
<evidence type="ECO:0000256" key="1">
    <source>
        <dbReference type="SAM" id="Phobius"/>
    </source>
</evidence>
<keyword evidence="1" id="KW-0472">Membrane</keyword>
<keyword evidence="1" id="KW-1133">Transmembrane helix</keyword>
<evidence type="ECO:0000313" key="3">
    <source>
        <dbReference type="EMBL" id="CAD6221037.1"/>
    </source>
</evidence>
<keyword evidence="1" id="KW-0812">Transmembrane</keyword>
<evidence type="ECO:0000313" key="4">
    <source>
        <dbReference type="Proteomes" id="UP000604825"/>
    </source>
</evidence>
<organism evidence="3 4">
    <name type="scientific">Miscanthus lutarioriparius</name>
    <dbReference type="NCBI Taxonomy" id="422564"/>
    <lineage>
        <taxon>Eukaryota</taxon>
        <taxon>Viridiplantae</taxon>
        <taxon>Streptophyta</taxon>
        <taxon>Embryophyta</taxon>
        <taxon>Tracheophyta</taxon>
        <taxon>Spermatophyta</taxon>
        <taxon>Magnoliopsida</taxon>
        <taxon>Liliopsida</taxon>
        <taxon>Poales</taxon>
        <taxon>Poaceae</taxon>
        <taxon>PACMAD clade</taxon>
        <taxon>Panicoideae</taxon>
        <taxon>Andropogonodae</taxon>
        <taxon>Andropogoneae</taxon>
        <taxon>Saccharinae</taxon>
        <taxon>Miscanthus</taxon>
    </lineage>
</organism>
<proteinExistence type="predicted"/>
<name>A0A811NFM3_9POAL</name>
<evidence type="ECO:0000313" key="2">
    <source>
        <dbReference type="EMBL" id="CAD6221036.1"/>
    </source>
</evidence>
<sequence length="148" mass="16367">MAAIVERGAAAVSDSDSDHECPEKEPEFVIDIADSVSQPLIPPRRHQLMQPPAAVLFPPPQQQLAPLVYRQTLLEYADMPKECTNCFICKIVHCILVLVCVGVTLMLVARLPAEYKAGDGGWIMVCPILIAVLAVHWLMLAKYDKEQC</sequence>
<keyword evidence="4" id="KW-1185">Reference proteome</keyword>
<gene>
    <name evidence="2" type="ORF">NCGR_LOCUS14442</name>
    <name evidence="3" type="ORF">NCGR_LOCUS14443</name>
</gene>
<dbReference type="EMBL" id="CAJGYO010000003">
    <property type="protein sequence ID" value="CAD6221036.1"/>
    <property type="molecule type" value="Genomic_DNA"/>
</dbReference>
<protein>
    <submittedName>
        <fullName evidence="3">Uncharacterized protein</fullName>
    </submittedName>
</protein>
<reference evidence="3" key="1">
    <citation type="submission" date="2020-10" db="EMBL/GenBank/DDBJ databases">
        <authorList>
            <person name="Han B."/>
            <person name="Lu T."/>
            <person name="Zhao Q."/>
            <person name="Huang X."/>
            <person name="Zhao Y."/>
        </authorList>
    </citation>
    <scope>NUCLEOTIDE SEQUENCE</scope>
</reference>